<proteinExistence type="predicted"/>
<evidence type="ECO:0000256" key="1">
    <source>
        <dbReference type="ARBA" id="ARBA00004141"/>
    </source>
</evidence>
<keyword evidence="4" id="KW-0297">G-protein coupled receptor</keyword>
<dbReference type="InterPro" id="IPR025997">
    <property type="entry name" value="SBP_2_dom"/>
</dbReference>
<keyword evidence="3 9" id="KW-1133">Transmembrane helix</keyword>
<evidence type="ECO:0000256" key="7">
    <source>
        <dbReference type="ARBA" id="ARBA00023180"/>
    </source>
</evidence>
<feature type="transmembrane region" description="Helical" evidence="9">
    <location>
        <begin position="441"/>
        <end position="462"/>
    </location>
</feature>
<dbReference type="CDD" id="cd15047">
    <property type="entry name" value="7tmC_GABA-B-like"/>
    <property type="match status" value="1"/>
</dbReference>
<keyword evidence="6" id="KW-0675">Receptor</keyword>
<evidence type="ECO:0000256" key="9">
    <source>
        <dbReference type="SAM" id="Phobius"/>
    </source>
</evidence>
<dbReference type="PANTHER" id="PTHR10519">
    <property type="entry name" value="GABA-B RECEPTOR"/>
    <property type="match status" value="1"/>
</dbReference>
<dbReference type="PANTHER" id="PTHR10519:SF20">
    <property type="entry name" value="G-PROTEIN COUPLED RECEPTOR 156-RELATED"/>
    <property type="match status" value="1"/>
</dbReference>
<keyword evidence="10" id="KW-0732">Signal</keyword>
<evidence type="ECO:0000313" key="12">
    <source>
        <dbReference type="EMBL" id="CAJ1969432.1"/>
    </source>
</evidence>
<keyword evidence="13" id="KW-1185">Reference proteome</keyword>
<sequence length="676" mass="75347">MHILHIVLLVLLLTPTSEALRFAAVGGSSDFFLPVEQGWKDACQRLGVDCTYISPDFNNLGIGTTSADVCESIILQLRKEGLDGLALGNAGCDGNRMAPIVTELENKGIPVVLFDRDFVPANRTAYVGTDNEMMGRTMARLLKQLRPEGGTYVVVASIADRTKGFVEEITRDNGRDDRAHWNEIEDLTITNDLVGSARYVDLMDQYAEKHSPSAFIIMRQTPMRFVNWTQHVDIHRHRDITYIGTDGSDYQLSYLHQKYVDGLIGQLPYEFGASSLQVLYDVVVEKKEVDSIVATNLVTYNLIPLELPDLDVNQNLLNDLKYIGWICFGLIALSVIACITWTYVNRESIVVRASQPIFLIMTAVGVLIMGSTLIPLSFDDEGNSYAISEFKRIGICMSIPWLAFTGFTVTFSALFSKTWRINTLVTMSTHFVRANVENRDVLGPFLALMTCNWIVLLTWTFIDPLKYNREYLPGTDIWNREFASAGSCQSENSVAYLVLLGLLNLFVLAIACFQAFKARNIQTEFSEATYIGLAMFTLVQAYLSGVPIVVVVREIPVAFYLVSTFLIFLLCMAIILFIFLPKVSLQKKYKKMPPQEQQAQMAKKLKKSMNLSSSGITGSSLHGGDHFVGDTPSGSNGSSTIGPQQKAILEDSELFKAKQQVEMSESSINQEEVRSI</sequence>
<dbReference type="InterPro" id="IPR000337">
    <property type="entry name" value="GPCR_3"/>
</dbReference>
<organism evidence="12 13">
    <name type="scientific">Cylindrotheca closterium</name>
    <dbReference type="NCBI Taxonomy" id="2856"/>
    <lineage>
        <taxon>Eukaryota</taxon>
        <taxon>Sar</taxon>
        <taxon>Stramenopiles</taxon>
        <taxon>Ochrophyta</taxon>
        <taxon>Bacillariophyta</taxon>
        <taxon>Bacillariophyceae</taxon>
        <taxon>Bacillariophycidae</taxon>
        <taxon>Bacillariales</taxon>
        <taxon>Bacillariaceae</taxon>
        <taxon>Cylindrotheca</taxon>
    </lineage>
</organism>
<keyword evidence="2 9" id="KW-0812">Transmembrane</keyword>
<feature type="transmembrane region" description="Helical" evidence="9">
    <location>
        <begin position="356"/>
        <end position="378"/>
    </location>
</feature>
<dbReference type="PROSITE" id="PS50259">
    <property type="entry name" value="G_PROTEIN_RECEP_F3_4"/>
    <property type="match status" value="1"/>
</dbReference>
<evidence type="ECO:0000259" key="11">
    <source>
        <dbReference type="PROSITE" id="PS50259"/>
    </source>
</evidence>
<evidence type="ECO:0000256" key="6">
    <source>
        <dbReference type="ARBA" id="ARBA00023170"/>
    </source>
</evidence>
<dbReference type="Pfam" id="PF00003">
    <property type="entry name" value="7tm_3"/>
    <property type="match status" value="1"/>
</dbReference>
<evidence type="ECO:0000256" key="2">
    <source>
        <dbReference type="ARBA" id="ARBA00022692"/>
    </source>
</evidence>
<dbReference type="GO" id="GO:0004965">
    <property type="term" value="F:G protein-coupled GABA receptor activity"/>
    <property type="evidence" value="ECO:0007669"/>
    <property type="project" value="InterPro"/>
</dbReference>
<evidence type="ECO:0000256" key="5">
    <source>
        <dbReference type="ARBA" id="ARBA00023136"/>
    </source>
</evidence>
<evidence type="ECO:0000256" key="8">
    <source>
        <dbReference type="ARBA" id="ARBA00023224"/>
    </source>
</evidence>
<evidence type="ECO:0000256" key="10">
    <source>
        <dbReference type="SAM" id="SignalP"/>
    </source>
</evidence>
<keyword evidence="5 9" id="KW-0472">Membrane</keyword>
<feature type="domain" description="G-protein coupled receptors family 3 profile" evidence="11">
    <location>
        <begin position="395"/>
        <end position="583"/>
    </location>
</feature>
<keyword evidence="7" id="KW-0325">Glycoprotein</keyword>
<feature type="chain" id="PRO_5042199589" description="G-protein coupled receptors family 3 profile domain-containing protein" evidence="10">
    <location>
        <begin position="20"/>
        <end position="676"/>
    </location>
</feature>
<dbReference type="GO" id="GO:0038039">
    <property type="term" value="C:G protein-coupled receptor heterodimeric complex"/>
    <property type="evidence" value="ECO:0007669"/>
    <property type="project" value="TreeGrafter"/>
</dbReference>
<gene>
    <name evidence="12" type="ORF">CYCCA115_LOCUS23705</name>
</gene>
<dbReference type="InterPro" id="IPR017978">
    <property type="entry name" value="GPCR_3_C"/>
</dbReference>
<feature type="signal peptide" evidence="10">
    <location>
        <begin position="1"/>
        <end position="19"/>
    </location>
</feature>
<dbReference type="Pfam" id="PF13407">
    <property type="entry name" value="Peripla_BP_4"/>
    <property type="match status" value="1"/>
</dbReference>
<feature type="transmembrane region" description="Helical" evidence="9">
    <location>
        <begin position="558"/>
        <end position="580"/>
    </location>
</feature>
<feature type="transmembrane region" description="Helical" evidence="9">
    <location>
        <begin position="398"/>
        <end position="420"/>
    </location>
</feature>
<evidence type="ECO:0000313" key="13">
    <source>
        <dbReference type="Proteomes" id="UP001295423"/>
    </source>
</evidence>
<feature type="transmembrane region" description="Helical" evidence="9">
    <location>
        <begin position="528"/>
        <end position="552"/>
    </location>
</feature>
<protein>
    <recommendedName>
        <fullName evidence="11">G-protein coupled receptors family 3 profile domain-containing protein</fullName>
    </recommendedName>
</protein>
<dbReference type="InterPro" id="IPR002455">
    <property type="entry name" value="GPCR3_GABA-B"/>
</dbReference>
<dbReference type="EMBL" id="CAKOGP040002424">
    <property type="protein sequence ID" value="CAJ1969432.1"/>
    <property type="molecule type" value="Genomic_DNA"/>
</dbReference>
<dbReference type="Gene3D" id="3.40.50.2300">
    <property type="match status" value="2"/>
</dbReference>
<evidence type="ECO:0000256" key="4">
    <source>
        <dbReference type="ARBA" id="ARBA00023040"/>
    </source>
</evidence>
<feature type="transmembrane region" description="Helical" evidence="9">
    <location>
        <begin position="494"/>
        <end position="516"/>
    </location>
</feature>
<dbReference type="PRINTS" id="PR00248">
    <property type="entry name" value="GPCRMGR"/>
</dbReference>
<comment type="subcellular location">
    <subcellularLocation>
        <location evidence="1">Membrane</location>
        <topology evidence="1">Multi-pass membrane protein</topology>
    </subcellularLocation>
</comment>
<name>A0AAD2JPD8_9STRA</name>
<feature type="transmembrane region" description="Helical" evidence="9">
    <location>
        <begin position="322"/>
        <end position="344"/>
    </location>
</feature>
<dbReference type="InterPro" id="IPR028082">
    <property type="entry name" value="Peripla_BP_I"/>
</dbReference>
<dbReference type="SUPFAM" id="SSF53822">
    <property type="entry name" value="Periplasmic binding protein-like I"/>
    <property type="match status" value="1"/>
</dbReference>
<reference evidence="12" key="1">
    <citation type="submission" date="2023-08" db="EMBL/GenBank/DDBJ databases">
        <authorList>
            <person name="Audoor S."/>
            <person name="Bilcke G."/>
        </authorList>
    </citation>
    <scope>NUCLEOTIDE SEQUENCE</scope>
</reference>
<accession>A0AAD2JPD8</accession>
<keyword evidence="8" id="KW-0807">Transducer</keyword>
<comment type="caution">
    <text evidence="12">The sequence shown here is derived from an EMBL/GenBank/DDBJ whole genome shotgun (WGS) entry which is preliminary data.</text>
</comment>
<evidence type="ECO:0000256" key="3">
    <source>
        <dbReference type="ARBA" id="ARBA00022989"/>
    </source>
</evidence>
<dbReference type="Proteomes" id="UP001295423">
    <property type="component" value="Unassembled WGS sequence"/>
</dbReference>
<dbReference type="AlphaFoldDB" id="A0AAD2JPD8"/>